<comment type="activity regulation">
    <text evidence="7">Inhibited by fructose 1,6-bisphosphate (FBP).</text>
</comment>
<evidence type="ECO:0000256" key="8">
    <source>
        <dbReference type="RuleBase" id="RU003733"/>
    </source>
</evidence>
<feature type="binding site" evidence="7">
    <location>
        <position position="311"/>
    </location>
    <ligand>
        <name>ATP</name>
        <dbReference type="ChEBI" id="CHEBI:30616"/>
    </ligand>
</feature>
<feature type="binding site" evidence="7">
    <location>
        <position position="264"/>
    </location>
    <ligand>
        <name>ATP</name>
        <dbReference type="ChEBI" id="CHEBI:30616"/>
    </ligand>
</feature>
<dbReference type="PANTHER" id="PTHR10196">
    <property type="entry name" value="SUGAR KINASE"/>
    <property type="match status" value="1"/>
</dbReference>
<dbReference type="InterPro" id="IPR018485">
    <property type="entry name" value="FGGY_C"/>
</dbReference>
<feature type="binding site" evidence="7">
    <location>
        <position position="12"/>
    </location>
    <ligand>
        <name>ATP</name>
        <dbReference type="ChEBI" id="CHEBI:30616"/>
    </ligand>
</feature>
<dbReference type="SUPFAM" id="SSF53067">
    <property type="entry name" value="Actin-like ATPase domain"/>
    <property type="match status" value="2"/>
</dbReference>
<keyword evidence="2 7" id="KW-0808">Transferase</keyword>
<sequence length="502" mass="54462">MSFVMAIDQGTTSSRAILFRDDISIAASAQREFPQHFPASGWVEHEPEDIWTSTLATCREAMEKAGAAAADIAAIGITNQRETVVVWDRISGKAIHRAIVWQDRRTAEFCTRLKADGHEPMITEKTGLIVDPYFSGTKVAWLLDNVPGARARAERGELRFGTIDCYLLWRLTGGRVHATDATNASRTLLFNIHTAEWDDDLLRLLGVPRSMLPQVKDSSAHFGDSDYELFGAPIAIRGIAGDQQAATIGQACFTPGMIKSTYGTGCFALLNTGATPVRSHNKLLTTIAYQLGGKRTYALEGSIFVAGSAVQWLRDGLGIIKHASETGPLADKSDPMQSVYLVPAFVGMGAPYWNPRVRGALFGMTRNTGPAELAHAALESVCYQTYDLWAAMRADWSSAGANAATPVLRVDGGMTASDWTMQRLADLLDAPVDRPVIQETTALGAAYLAGLSAGVFPEPAKFADNWRLDHRFRPAMSQATRERKLAGWGRAVKGLLASDEGE</sequence>
<feature type="binding site" evidence="7">
    <location>
        <position position="242"/>
    </location>
    <ligand>
        <name>sn-glycerol 3-phosphate</name>
        <dbReference type="ChEBI" id="CHEBI:57597"/>
    </ligand>
</feature>
<dbReference type="Pfam" id="PF02782">
    <property type="entry name" value="FGGY_C"/>
    <property type="match status" value="1"/>
</dbReference>
<feature type="binding site" evidence="7">
    <location>
        <position position="11"/>
    </location>
    <ligand>
        <name>ADP</name>
        <dbReference type="ChEBI" id="CHEBI:456216"/>
    </ligand>
</feature>
<feature type="binding site" evidence="7">
    <location>
        <position position="82"/>
    </location>
    <ligand>
        <name>glycerol</name>
        <dbReference type="ChEBI" id="CHEBI:17754"/>
    </ligand>
</feature>
<feature type="binding site" evidence="7">
    <location>
        <position position="413"/>
    </location>
    <ligand>
        <name>ADP</name>
        <dbReference type="ChEBI" id="CHEBI:456216"/>
    </ligand>
</feature>
<feature type="domain" description="Carbohydrate kinase FGGY C-terminal" evidence="10">
    <location>
        <begin position="260"/>
        <end position="452"/>
    </location>
</feature>
<reference evidence="11 12" key="1">
    <citation type="submission" date="2024-09" db="EMBL/GenBank/DDBJ databases">
        <authorList>
            <person name="Sun Q."/>
            <person name="Mori K."/>
        </authorList>
    </citation>
    <scope>NUCLEOTIDE SEQUENCE [LARGE SCALE GENOMIC DNA]</scope>
    <source>
        <strain evidence="11 12">KCTC 23279</strain>
    </source>
</reference>
<keyword evidence="3 7" id="KW-0547">Nucleotide-binding</keyword>
<dbReference type="EC" id="2.7.1.30" evidence="7"/>
<dbReference type="Pfam" id="PF00370">
    <property type="entry name" value="FGGY_N"/>
    <property type="match status" value="1"/>
</dbReference>
<evidence type="ECO:0000259" key="10">
    <source>
        <dbReference type="Pfam" id="PF02782"/>
    </source>
</evidence>
<feature type="domain" description="Carbohydrate kinase FGGY N-terminal" evidence="9">
    <location>
        <begin position="4"/>
        <end position="249"/>
    </location>
</feature>
<evidence type="ECO:0000256" key="2">
    <source>
        <dbReference type="ARBA" id="ARBA00022679"/>
    </source>
</evidence>
<feature type="binding site" evidence="7">
    <location>
        <position position="264"/>
    </location>
    <ligand>
        <name>ADP</name>
        <dbReference type="ChEBI" id="CHEBI:456216"/>
    </ligand>
</feature>
<proteinExistence type="inferred from homology"/>
<feature type="binding site" evidence="7">
    <location>
        <position position="242"/>
    </location>
    <ligand>
        <name>glycerol</name>
        <dbReference type="ChEBI" id="CHEBI:17754"/>
    </ligand>
</feature>
<comment type="catalytic activity">
    <reaction evidence="7">
        <text>glycerol + ATP = sn-glycerol 3-phosphate + ADP + H(+)</text>
        <dbReference type="Rhea" id="RHEA:21644"/>
        <dbReference type="ChEBI" id="CHEBI:15378"/>
        <dbReference type="ChEBI" id="CHEBI:17754"/>
        <dbReference type="ChEBI" id="CHEBI:30616"/>
        <dbReference type="ChEBI" id="CHEBI:57597"/>
        <dbReference type="ChEBI" id="CHEBI:456216"/>
        <dbReference type="EC" id="2.7.1.30"/>
    </reaction>
</comment>
<dbReference type="InterPro" id="IPR043129">
    <property type="entry name" value="ATPase_NBD"/>
</dbReference>
<evidence type="ECO:0000313" key="12">
    <source>
        <dbReference type="Proteomes" id="UP001589775"/>
    </source>
</evidence>
<feature type="binding site" evidence="7">
    <location>
        <position position="15"/>
    </location>
    <ligand>
        <name>ADP</name>
        <dbReference type="ChEBI" id="CHEBI:456216"/>
    </ligand>
</feature>
<dbReference type="Proteomes" id="UP001589775">
    <property type="component" value="Unassembled WGS sequence"/>
</dbReference>
<dbReference type="Gene3D" id="3.30.420.40">
    <property type="match status" value="2"/>
</dbReference>
<dbReference type="PANTHER" id="PTHR10196:SF78">
    <property type="entry name" value="GLYCEROL KINASE"/>
    <property type="match status" value="1"/>
</dbReference>
<feature type="binding site" evidence="7">
    <location>
        <position position="307"/>
    </location>
    <ligand>
        <name>ADP</name>
        <dbReference type="ChEBI" id="CHEBI:456216"/>
    </ligand>
</feature>
<feature type="binding site" evidence="7">
    <location>
        <position position="133"/>
    </location>
    <ligand>
        <name>glycerol</name>
        <dbReference type="ChEBI" id="CHEBI:17754"/>
    </ligand>
</feature>
<keyword evidence="5 7" id="KW-0319">Glycerol metabolism</keyword>
<comment type="function">
    <text evidence="7">Key enzyme in the regulation of glycerol uptake and metabolism. Catalyzes the phosphorylation of glycerol to yield sn-glycerol 3-phosphate.</text>
</comment>
<comment type="similarity">
    <text evidence="1 7 8">Belongs to the FGGY kinase family.</text>
</comment>
<dbReference type="InterPro" id="IPR000577">
    <property type="entry name" value="Carb_kinase_FGGY"/>
</dbReference>
<evidence type="ECO:0000256" key="6">
    <source>
        <dbReference type="ARBA" id="ARBA00022840"/>
    </source>
</evidence>
<feature type="binding site" evidence="7">
    <location>
        <position position="11"/>
    </location>
    <ligand>
        <name>sn-glycerol 3-phosphate</name>
        <dbReference type="ChEBI" id="CHEBI:57597"/>
    </ligand>
</feature>
<feature type="binding site" evidence="7">
    <location>
        <position position="413"/>
    </location>
    <ligand>
        <name>ATP</name>
        <dbReference type="ChEBI" id="CHEBI:30616"/>
    </ligand>
</feature>
<dbReference type="NCBIfam" id="TIGR01311">
    <property type="entry name" value="glycerol_kin"/>
    <property type="match status" value="1"/>
</dbReference>
<evidence type="ECO:0000256" key="1">
    <source>
        <dbReference type="ARBA" id="ARBA00009156"/>
    </source>
</evidence>
<dbReference type="RefSeq" id="WP_378385348.1">
    <property type="nucleotide sequence ID" value="NZ_JBHLWM010000001.1"/>
</dbReference>
<feature type="binding site" evidence="7">
    <location>
        <position position="81"/>
    </location>
    <ligand>
        <name>glycerol</name>
        <dbReference type="ChEBI" id="CHEBI:17754"/>
    </ligand>
</feature>
<dbReference type="CDD" id="cd07786">
    <property type="entry name" value="FGGY_EcGK_like"/>
    <property type="match status" value="1"/>
</dbReference>
<dbReference type="PROSITE" id="PS00933">
    <property type="entry name" value="FGGY_KINASES_1"/>
    <property type="match status" value="1"/>
</dbReference>
<dbReference type="InterPro" id="IPR005999">
    <property type="entry name" value="Glycerol_kin"/>
</dbReference>
<name>A0ABV6EQ06_9BRAD</name>
<dbReference type="PROSITE" id="PS00445">
    <property type="entry name" value="FGGY_KINASES_2"/>
    <property type="match status" value="1"/>
</dbReference>
<dbReference type="InterPro" id="IPR018484">
    <property type="entry name" value="FGGY_N"/>
</dbReference>
<evidence type="ECO:0000313" key="11">
    <source>
        <dbReference type="EMBL" id="MFC0240006.1"/>
    </source>
</evidence>
<comment type="pathway">
    <text evidence="7">Polyol metabolism; glycerol degradation via glycerol kinase pathway; sn-glycerol 3-phosphate from glycerol: step 1/1.</text>
</comment>
<organism evidence="11 12">
    <name type="scientific">Rhodopseudomonas telluris</name>
    <dbReference type="NCBI Taxonomy" id="644215"/>
    <lineage>
        <taxon>Bacteria</taxon>
        <taxon>Pseudomonadati</taxon>
        <taxon>Pseudomonadota</taxon>
        <taxon>Alphaproteobacteria</taxon>
        <taxon>Hyphomicrobiales</taxon>
        <taxon>Nitrobacteraceae</taxon>
        <taxon>Rhodopseudomonas</taxon>
    </lineage>
</organism>
<dbReference type="InterPro" id="IPR018483">
    <property type="entry name" value="Carb_kinase_FGGY_CS"/>
</dbReference>
<dbReference type="HAMAP" id="MF_00186">
    <property type="entry name" value="Glycerol_kin"/>
    <property type="match status" value="1"/>
</dbReference>
<accession>A0ABV6EQ06</accession>
<dbReference type="EMBL" id="JBHLWM010000001">
    <property type="protein sequence ID" value="MFC0240006.1"/>
    <property type="molecule type" value="Genomic_DNA"/>
</dbReference>
<protein>
    <recommendedName>
        <fullName evidence="7">Glycerol kinase</fullName>
        <ecNumber evidence="7">2.7.1.30</ecNumber>
    </recommendedName>
    <alternativeName>
        <fullName evidence="7">ATP:glycerol 3-phosphotransferase</fullName>
    </alternativeName>
    <alternativeName>
        <fullName evidence="7">Glycerokinase</fullName>
        <shortName evidence="7">GK</shortName>
    </alternativeName>
</protein>
<evidence type="ECO:0000256" key="4">
    <source>
        <dbReference type="ARBA" id="ARBA00022777"/>
    </source>
</evidence>
<dbReference type="GO" id="GO:0004370">
    <property type="term" value="F:glycerol kinase activity"/>
    <property type="evidence" value="ECO:0007669"/>
    <property type="project" value="UniProtKB-EC"/>
</dbReference>
<feature type="binding site" evidence="7">
    <location>
        <position position="82"/>
    </location>
    <ligand>
        <name>sn-glycerol 3-phosphate</name>
        <dbReference type="ChEBI" id="CHEBI:57597"/>
    </ligand>
</feature>
<feature type="binding site" evidence="7">
    <location>
        <position position="13"/>
    </location>
    <ligand>
        <name>ATP</name>
        <dbReference type="ChEBI" id="CHEBI:30616"/>
    </ligand>
</feature>
<feature type="binding site" evidence="7">
    <location>
        <position position="133"/>
    </location>
    <ligand>
        <name>sn-glycerol 3-phosphate</name>
        <dbReference type="ChEBI" id="CHEBI:57597"/>
    </ligand>
</feature>
<dbReference type="NCBIfam" id="NF000756">
    <property type="entry name" value="PRK00047.1"/>
    <property type="match status" value="1"/>
</dbReference>
<evidence type="ECO:0000256" key="3">
    <source>
        <dbReference type="ARBA" id="ARBA00022741"/>
    </source>
</evidence>
<feature type="binding site" evidence="7">
    <location>
        <position position="243"/>
    </location>
    <ligand>
        <name>glycerol</name>
        <dbReference type="ChEBI" id="CHEBI:17754"/>
    </ligand>
</feature>
<evidence type="ECO:0000259" key="9">
    <source>
        <dbReference type="Pfam" id="PF00370"/>
    </source>
</evidence>
<evidence type="ECO:0000256" key="7">
    <source>
        <dbReference type="HAMAP-Rule" id="MF_00186"/>
    </source>
</evidence>
<gene>
    <name evidence="7 11" type="primary">glpK</name>
    <name evidence="11" type="ORF">ACFFJ6_05985</name>
</gene>
<comment type="caution">
    <text evidence="7">Lacks conserved residue(s) required for the propagation of feature annotation.</text>
</comment>
<keyword evidence="6 7" id="KW-0067">ATP-binding</keyword>
<comment type="caution">
    <text evidence="11">The sequence shown here is derived from an EMBL/GenBank/DDBJ whole genome shotgun (WGS) entry which is preliminary data.</text>
</comment>
<keyword evidence="4 7" id="KW-0418">Kinase</keyword>
<dbReference type="PIRSF" id="PIRSF000538">
    <property type="entry name" value="GlpK"/>
    <property type="match status" value="1"/>
</dbReference>
<feature type="binding site" evidence="7">
    <location>
        <position position="11"/>
    </location>
    <ligand>
        <name>ATP</name>
        <dbReference type="ChEBI" id="CHEBI:30616"/>
    </ligand>
</feature>
<evidence type="ECO:0000256" key="5">
    <source>
        <dbReference type="ARBA" id="ARBA00022798"/>
    </source>
</evidence>
<feature type="binding site" evidence="7">
    <location>
        <position position="81"/>
    </location>
    <ligand>
        <name>sn-glycerol 3-phosphate</name>
        <dbReference type="ChEBI" id="CHEBI:57597"/>
    </ligand>
</feature>
<feature type="binding site" evidence="7">
    <location>
        <position position="307"/>
    </location>
    <ligand>
        <name>ATP</name>
        <dbReference type="ChEBI" id="CHEBI:30616"/>
    </ligand>
</feature>
<keyword evidence="12" id="KW-1185">Reference proteome</keyword>